<evidence type="ECO:0000256" key="10">
    <source>
        <dbReference type="ARBA" id="ARBA00023136"/>
    </source>
</evidence>
<comment type="subcellular location">
    <subcellularLocation>
        <location evidence="2">Cytoplasm</location>
    </subcellularLocation>
    <subcellularLocation>
        <location evidence="3">Golgi apparatus</location>
    </subcellularLocation>
    <subcellularLocation>
        <location evidence="1">Membrane</location>
        <topology evidence="1">Peripheral membrane protein</topology>
        <orientation evidence="1">Cytoplasmic side</orientation>
    </subcellularLocation>
</comment>
<dbReference type="Proteomes" id="UP000663879">
    <property type="component" value="Unassembled WGS sequence"/>
</dbReference>
<dbReference type="Pfam" id="PF09325">
    <property type="entry name" value="Vps5"/>
    <property type="match status" value="1"/>
</dbReference>
<dbReference type="Gene3D" id="3.30.1520.10">
    <property type="entry name" value="Phox-like domain"/>
    <property type="match status" value="1"/>
</dbReference>
<dbReference type="Pfam" id="PF00787">
    <property type="entry name" value="PX"/>
    <property type="match status" value="1"/>
</dbReference>
<keyword evidence="5" id="KW-0813">Transport</keyword>
<dbReference type="InterPro" id="IPR036871">
    <property type="entry name" value="PX_dom_sf"/>
</dbReference>
<gene>
    <name evidence="14" type="ORF">OXX778_LOCUS18300</name>
</gene>
<sequence>MSTTPPPDTEEAPSTEIDLNTQIDLGQNTTEEKSENDQTAPSDDMFFSTMSDPEPKTKQTEDMDEIFQLNKPMANVNLNEPEVDEDDDDPFSFSNKTPQPKPVVSTEINIQPVLSDPRPVPPKLEPKIETEPVKPALSTFAHNIEDEDDEEKGKYLEITLSEPHKIGDGMGSYMVYKITIKTNIPSFKSKEFTTNRRFSDFLTLFEKLKEKHLPAGRILPPAPEKDMIGMAKVKMSKDTETSPVDFLEKRRAALQRFLERLAAHKTFRYDPDFRDFLEISDELPKTSNMSALSGAGMLKMFKSVTESVSKITVKMEETDQWFDEKSRQIDNLYVQYKKLHSVAELLYGWRKDLAASTKEFSKTTAILANSEEQLSLSRALSHLGEAYEKIDQIYVEQANADYFKFAELIKDYVCLFDNIKEVFFQRIKTFGNWQRAEDTLKLKKENKAKLEATNKLDKIPAVLAEINEWEAKVAKSKEDFEQISKTIKEEIKRFDLNRAIEFKTQLTNYLETMLQNQESIVKVWEQYYPEVKAI</sequence>
<feature type="domain" description="PX" evidence="13">
    <location>
        <begin position="154"/>
        <end position="284"/>
    </location>
</feature>
<feature type="coiled-coil region" evidence="11">
    <location>
        <begin position="433"/>
        <end position="486"/>
    </location>
</feature>
<proteinExistence type="inferred from homology"/>
<dbReference type="GO" id="GO:0015031">
    <property type="term" value="P:protein transport"/>
    <property type="evidence" value="ECO:0007669"/>
    <property type="project" value="UniProtKB-KW"/>
</dbReference>
<evidence type="ECO:0000256" key="5">
    <source>
        <dbReference type="ARBA" id="ARBA00022448"/>
    </source>
</evidence>
<evidence type="ECO:0000256" key="11">
    <source>
        <dbReference type="SAM" id="Coils"/>
    </source>
</evidence>
<accession>A0A814JPG5</accession>
<dbReference type="GO" id="GO:0035091">
    <property type="term" value="F:phosphatidylinositol binding"/>
    <property type="evidence" value="ECO:0007669"/>
    <property type="project" value="InterPro"/>
</dbReference>
<evidence type="ECO:0000313" key="15">
    <source>
        <dbReference type="Proteomes" id="UP000663879"/>
    </source>
</evidence>
<evidence type="ECO:0000256" key="1">
    <source>
        <dbReference type="ARBA" id="ARBA00004287"/>
    </source>
</evidence>
<dbReference type="AlphaFoldDB" id="A0A814JPG5"/>
<dbReference type="GO" id="GO:0005794">
    <property type="term" value="C:Golgi apparatus"/>
    <property type="evidence" value="ECO:0007669"/>
    <property type="project" value="UniProtKB-SubCell"/>
</dbReference>
<protein>
    <recommendedName>
        <fullName evidence="13">PX domain-containing protein</fullName>
    </recommendedName>
</protein>
<dbReference type="SUPFAM" id="SSF64268">
    <property type="entry name" value="PX domain"/>
    <property type="match status" value="1"/>
</dbReference>
<keyword evidence="11" id="KW-0175">Coiled coil</keyword>
<dbReference type="GO" id="GO:0034498">
    <property type="term" value="P:early endosome to Golgi transport"/>
    <property type="evidence" value="ECO:0007669"/>
    <property type="project" value="TreeGrafter"/>
</dbReference>
<keyword evidence="15" id="KW-1185">Reference proteome</keyword>
<dbReference type="EMBL" id="CAJNOC010005011">
    <property type="protein sequence ID" value="CAF1039983.1"/>
    <property type="molecule type" value="Genomic_DNA"/>
</dbReference>
<evidence type="ECO:0000256" key="7">
    <source>
        <dbReference type="ARBA" id="ARBA00022553"/>
    </source>
</evidence>
<evidence type="ECO:0000256" key="9">
    <source>
        <dbReference type="ARBA" id="ARBA00023034"/>
    </source>
</evidence>
<dbReference type="SUPFAM" id="SSF103657">
    <property type="entry name" value="BAR/IMD domain-like"/>
    <property type="match status" value="1"/>
</dbReference>
<evidence type="ECO:0000256" key="8">
    <source>
        <dbReference type="ARBA" id="ARBA00022927"/>
    </source>
</evidence>
<evidence type="ECO:0000259" key="13">
    <source>
        <dbReference type="PROSITE" id="PS50195"/>
    </source>
</evidence>
<dbReference type="SMART" id="SM00312">
    <property type="entry name" value="PX"/>
    <property type="match status" value="1"/>
</dbReference>
<dbReference type="OrthoDB" id="271164at2759"/>
<dbReference type="GO" id="GO:0010008">
    <property type="term" value="C:endosome membrane"/>
    <property type="evidence" value="ECO:0007669"/>
    <property type="project" value="TreeGrafter"/>
</dbReference>
<dbReference type="GO" id="GO:0098796">
    <property type="term" value="C:membrane protein complex"/>
    <property type="evidence" value="ECO:0007669"/>
    <property type="project" value="UniProtKB-ARBA"/>
</dbReference>
<keyword evidence="8" id="KW-0653">Protein transport</keyword>
<dbReference type="InterPro" id="IPR001683">
    <property type="entry name" value="PX_dom"/>
</dbReference>
<evidence type="ECO:0000256" key="4">
    <source>
        <dbReference type="ARBA" id="ARBA00010883"/>
    </source>
</evidence>
<reference evidence="14" key="1">
    <citation type="submission" date="2021-02" db="EMBL/GenBank/DDBJ databases">
        <authorList>
            <person name="Nowell W R."/>
        </authorList>
    </citation>
    <scope>NUCLEOTIDE SEQUENCE</scope>
    <source>
        <strain evidence="14">Ploen Becks lab</strain>
    </source>
</reference>
<dbReference type="PANTHER" id="PTHR10555">
    <property type="entry name" value="SORTING NEXIN"/>
    <property type="match status" value="1"/>
</dbReference>
<dbReference type="GO" id="GO:0005829">
    <property type="term" value="C:cytosol"/>
    <property type="evidence" value="ECO:0007669"/>
    <property type="project" value="GOC"/>
</dbReference>
<dbReference type="CDD" id="cd07623">
    <property type="entry name" value="BAR_SNX1_2"/>
    <property type="match status" value="1"/>
</dbReference>
<evidence type="ECO:0000256" key="3">
    <source>
        <dbReference type="ARBA" id="ARBA00004555"/>
    </source>
</evidence>
<evidence type="ECO:0000313" key="14">
    <source>
        <dbReference type="EMBL" id="CAF1039983.1"/>
    </source>
</evidence>
<feature type="compositionally biased region" description="Acidic residues" evidence="12">
    <location>
        <begin position="81"/>
        <end position="90"/>
    </location>
</feature>
<dbReference type="Gene3D" id="1.20.1270.60">
    <property type="entry name" value="Arfaptin homology (AH) domain/BAR domain"/>
    <property type="match status" value="1"/>
</dbReference>
<keyword evidence="9" id="KW-0333">Golgi apparatus</keyword>
<evidence type="ECO:0000256" key="12">
    <source>
        <dbReference type="SAM" id="MobiDB-lite"/>
    </source>
</evidence>
<name>A0A814JPG5_9BILA</name>
<keyword evidence="6" id="KW-0963">Cytoplasm</keyword>
<feature type="region of interest" description="Disordered" evidence="12">
    <location>
        <begin position="1"/>
        <end position="103"/>
    </location>
</feature>
<keyword evidence="10" id="KW-0472">Membrane</keyword>
<comment type="similarity">
    <text evidence="4">Belongs to the sorting nexin family.</text>
</comment>
<dbReference type="FunFam" id="1.20.1270.60:FF:000022">
    <property type="entry name" value="Sorting nexin 3 protein"/>
    <property type="match status" value="1"/>
</dbReference>
<comment type="caution">
    <text evidence="14">The sequence shown here is derived from an EMBL/GenBank/DDBJ whole genome shotgun (WGS) entry which is preliminary data.</text>
</comment>
<keyword evidence="7" id="KW-0597">Phosphoprotein</keyword>
<dbReference type="PANTHER" id="PTHR10555:SF170">
    <property type="entry name" value="FI18122P1"/>
    <property type="match status" value="1"/>
</dbReference>
<dbReference type="InterPro" id="IPR015404">
    <property type="entry name" value="Vps5_C"/>
</dbReference>
<dbReference type="PROSITE" id="PS50195">
    <property type="entry name" value="PX"/>
    <property type="match status" value="1"/>
</dbReference>
<dbReference type="InterPro" id="IPR027267">
    <property type="entry name" value="AH/BAR_dom_sf"/>
</dbReference>
<evidence type="ECO:0000256" key="2">
    <source>
        <dbReference type="ARBA" id="ARBA00004496"/>
    </source>
</evidence>
<evidence type="ECO:0000256" key="6">
    <source>
        <dbReference type="ARBA" id="ARBA00022490"/>
    </source>
</evidence>
<feature type="compositionally biased region" description="Polar residues" evidence="12">
    <location>
        <begin position="17"/>
        <end position="29"/>
    </location>
</feature>
<organism evidence="14 15">
    <name type="scientific">Brachionus calyciflorus</name>
    <dbReference type="NCBI Taxonomy" id="104777"/>
    <lineage>
        <taxon>Eukaryota</taxon>
        <taxon>Metazoa</taxon>
        <taxon>Spiralia</taxon>
        <taxon>Gnathifera</taxon>
        <taxon>Rotifera</taxon>
        <taxon>Eurotatoria</taxon>
        <taxon>Monogononta</taxon>
        <taxon>Pseudotrocha</taxon>
        <taxon>Ploima</taxon>
        <taxon>Brachionidae</taxon>
        <taxon>Brachionus</taxon>
    </lineage>
</organism>
<dbReference type="CDD" id="cd06859">
    <property type="entry name" value="PX_SNX1_2_like"/>
    <property type="match status" value="1"/>
</dbReference>